<proteinExistence type="predicted"/>
<organism evidence="2 3">
    <name type="scientific">Cryptosporidium muris (strain RN66)</name>
    <dbReference type="NCBI Taxonomy" id="441375"/>
    <lineage>
        <taxon>Eukaryota</taxon>
        <taxon>Sar</taxon>
        <taxon>Alveolata</taxon>
        <taxon>Apicomplexa</taxon>
        <taxon>Conoidasida</taxon>
        <taxon>Coccidia</taxon>
        <taxon>Eucoccidiorida</taxon>
        <taxon>Eimeriorina</taxon>
        <taxon>Cryptosporidiidae</taxon>
        <taxon>Cryptosporidium</taxon>
    </lineage>
</organism>
<evidence type="ECO:0000256" key="1">
    <source>
        <dbReference type="SAM" id="MobiDB-lite"/>
    </source>
</evidence>
<sequence>MKSARYNSSSTYTRRSSKSSTNSDITNQSNISRSSGYSSTSRKSNRTRRTNDSNKNGTNSAGNNSSLNSSLSNDSDSVSSVETSISKGTQVSSSSKSSKLTKLSNNSKLSNKVIICRGDKEIKSGCESTCPTQRNKVSINKEVQNLQLSKKKGTLKMKSAKDEQVKQIPSRNCLFDGHMLIHGNIFFVNCHNYPTGQINIVNQWGSVIVEPQIRCCCSLPNLCLFNCIYDDNPMSLTILNY</sequence>
<feature type="region of interest" description="Disordered" evidence="1">
    <location>
        <begin position="1"/>
        <end position="103"/>
    </location>
</feature>
<gene>
    <name evidence="2" type="ORF">CMU_022920</name>
</gene>
<evidence type="ECO:0000313" key="3">
    <source>
        <dbReference type="Proteomes" id="UP000001460"/>
    </source>
</evidence>
<dbReference type="Proteomes" id="UP000001460">
    <property type="component" value="Unassembled WGS sequence"/>
</dbReference>
<protein>
    <submittedName>
        <fullName evidence="2">Uncharacterized protein</fullName>
    </submittedName>
</protein>
<evidence type="ECO:0000313" key="2">
    <source>
        <dbReference type="EMBL" id="EEA05287.1"/>
    </source>
</evidence>
<keyword evidence="3" id="KW-1185">Reference proteome</keyword>
<dbReference type="EMBL" id="DS989727">
    <property type="protein sequence ID" value="EEA05287.1"/>
    <property type="molecule type" value="Genomic_DNA"/>
</dbReference>
<reference evidence="2" key="1">
    <citation type="submission" date="2008-06" db="EMBL/GenBank/DDBJ databases">
        <authorList>
            <person name="Lorenzi H."/>
            <person name="Inman J."/>
            <person name="Miller J."/>
            <person name="Schobel S."/>
            <person name="Amedeo P."/>
            <person name="Caler E.V."/>
            <person name="da Silva J."/>
        </authorList>
    </citation>
    <scope>NUCLEOTIDE SEQUENCE [LARGE SCALE GENOMIC DNA]</scope>
    <source>
        <strain evidence="2">RN66</strain>
    </source>
</reference>
<dbReference type="RefSeq" id="XP_002139636.1">
    <property type="nucleotide sequence ID" value="XM_002139600.1"/>
</dbReference>
<feature type="compositionally biased region" description="Low complexity" evidence="1">
    <location>
        <begin position="1"/>
        <end position="42"/>
    </location>
</feature>
<dbReference type="GeneID" id="6994904"/>
<dbReference type="AlphaFoldDB" id="B6ABT4"/>
<dbReference type="OrthoDB" id="10468701at2759"/>
<dbReference type="VEuPathDB" id="CryptoDB:CMU_022920"/>
<feature type="compositionally biased region" description="Low complexity" evidence="1">
    <location>
        <begin position="53"/>
        <end position="103"/>
    </location>
</feature>
<accession>B6ABT4</accession>
<name>B6ABT4_CRYMR</name>